<name>A0A166NJM7_9AGAM</name>
<protein>
    <submittedName>
        <fullName evidence="2">Uncharacterized protein</fullName>
    </submittedName>
</protein>
<accession>A0A166NJM7</accession>
<feature type="region of interest" description="Disordered" evidence="1">
    <location>
        <begin position="1"/>
        <end position="63"/>
    </location>
</feature>
<dbReference type="Proteomes" id="UP000076532">
    <property type="component" value="Unassembled WGS sequence"/>
</dbReference>
<dbReference type="EMBL" id="KV417523">
    <property type="protein sequence ID" value="KZP25081.1"/>
    <property type="molecule type" value="Genomic_DNA"/>
</dbReference>
<evidence type="ECO:0000313" key="2">
    <source>
        <dbReference type="EMBL" id="KZP25081.1"/>
    </source>
</evidence>
<gene>
    <name evidence="2" type="ORF">FIBSPDRAFT_403396</name>
</gene>
<organism evidence="2 3">
    <name type="scientific">Athelia psychrophila</name>
    <dbReference type="NCBI Taxonomy" id="1759441"/>
    <lineage>
        <taxon>Eukaryota</taxon>
        <taxon>Fungi</taxon>
        <taxon>Dikarya</taxon>
        <taxon>Basidiomycota</taxon>
        <taxon>Agaricomycotina</taxon>
        <taxon>Agaricomycetes</taxon>
        <taxon>Agaricomycetidae</taxon>
        <taxon>Atheliales</taxon>
        <taxon>Atheliaceae</taxon>
        <taxon>Athelia</taxon>
    </lineage>
</organism>
<reference evidence="2 3" key="1">
    <citation type="journal article" date="2016" name="Mol. Biol. Evol.">
        <title>Comparative Genomics of Early-Diverging Mushroom-Forming Fungi Provides Insights into the Origins of Lignocellulose Decay Capabilities.</title>
        <authorList>
            <person name="Nagy L.G."/>
            <person name="Riley R."/>
            <person name="Tritt A."/>
            <person name="Adam C."/>
            <person name="Daum C."/>
            <person name="Floudas D."/>
            <person name="Sun H."/>
            <person name="Yadav J.S."/>
            <person name="Pangilinan J."/>
            <person name="Larsson K.H."/>
            <person name="Matsuura K."/>
            <person name="Barry K."/>
            <person name="Labutti K."/>
            <person name="Kuo R."/>
            <person name="Ohm R.A."/>
            <person name="Bhattacharya S.S."/>
            <person name="Shirouzu T."/>
            <person name="Yoshinaga Y."/>
            <person name="Martin F.M."/>
            <person name="Grigoriev I.V."/>
            <person name="Hibbett D.S."/>
        </authorList>
    </citation>
    <scope>NUCLEOTIDE SEQUENCE [LARGE SCALE GENOMIC DNA]</scope>
    <source>
        <strain evidence="2 3">CBS 109695</strain>
    </source>
</reference>
<evidence type="ECO:0000313" key="3">
    <source>
        <dbReference type="Proteomes" id="UP000076532"/>
    </source>
</evidence>
<evidence type="ECO:0000256" key="1">
    <source>
        <dbReference type="SAM" id="MobiDB-lite"/>
    </source>
</evidence>
<dbReference type="AlphaFoldDB" id="A0A166NJM7"/>
<dbReference type="OrthoDB" id="3045089at2759"/>
<dbReference type="STRING" id="436010.A0A166NJM7"/>
<keyword evidence="3" id="KW-1185">Reference proteome</keyword>
<sequence length="202" mass="22695">MLVEAERSERERKARVDEEEERARHRAVDERRERERADANAQYEEMEPEPEPGSADAGHHMNADEPEEKVKVYPLPPVSQMAADLERTGLCVICQDEDANIAIVDCGCVTFLPSTFYSMMHMLIVGLAGTSQCVAAARTSSWPRPGNVPYAGLASSQKLAYYAFTRPNSPSRCYLISCRFLSYTSTFTKFTLLVLNPRMAHL</sequence>
<proteinExistence type="predicted"/>
<feature type="compositionally biased region" description="Basic and acidic residues" evidence="1">
    <location>
        <begin position="1"/>
        <end position="38"/>
    </location>
</feature>